<evidence type="ECO:0000313" key="2">
    <source>
        <dbReference type="Proteomes" id="UP000622317"/>
    </source>
</evidence>
<proteinExistence type="predicted"/>
<reference evidence="1" key="1">
    <citation type="submission" date="2020-09" db="EMBL/GenBank/DDBJ databases">
        <title>Pelagicoccus enzymogenes sp. nov. with an EPS production, isolated from marine sediment.</title>
        <authorList>
            <person name="Feng X."/>
        </authorList>
    </citation>
    <scope>NUCLEOTIDE SEQUENCE</scope>
    <source>
        <strain evidence="1">NFK12</strain>
    </source>
</reference>
<sequence length="108" mass="12342">MHMAIQTKKAAAAPAKEQSHWTFFSNHAHVLLCIDMSDDKVLRDVAVEVGITERAVQKIVADLEAAGIITRFKEGRRNRYKINRRVKLRHAIESHRTVGDLLDFVHKD</sequence>
<keyword evidence="2" id="KW-1185">Reference proteome</keyword>
<organism evidence="1 2">
    <name type="scientific">Pelagicoccus enzymogenes</name>
    <dbReference type="NCBI Taxonomy" id="2773457"/>
    <lineage>
        <taxon>Bacteria</taxon>
        <taxon>Pseudomonadati</taxon>
        <taxon>Verrucomicrobiota</taxon>
        <taxon>Opitutia</taxon>
        <taxon>Puniceicoccales</taxon>
        <taxon>Pelagicoccaceae</taxon>
        <taxon>Pelagicoccus</taxon>
    </lineage>
</organism>
<dbReference type="InterPro" id="IPR036388">
    <property type="entry name" value="WH-like_DNA-bd_sf"/>
</dbReference>
<comment type="caution">
    <text evidence="1">The sequence shown here is derived from an EMBL/GenBank/DDBJ whole genome shotgun (WGS) entry which is preliminary data.</text>
</comment>
<dbReference type="Gene3D" id="1.10.10.10">
    <property type="entry name" value="Winged helix-like DNA-binding domain superfamily/Winged helix DNA-binding domain"/>
    <property type="match status" value="1"/>
</dbReference>
<dbReference type="Proteomes" id="UP000622317">
    <property type="component" value="Unassembled WGS sequence"/>
</dbReference>
<name>A0A927IID1_9BACT</name>
<gene>
    <name evidence="1" type="ORF">IEN85_16700</name>
</gene>
<dbReference type="CDD" id="cd00090">
    <property type="entry name" value="HTH_ARSR"/>
    <property type="match status" value="1"/>
</dbReference>
<evidence type="ECO:0000313" key="1">
    <source>
        <dbReference type="EMBL" id="MBD5781141.1"/>
    </source>
</evidence>
<dbReference type="InterPro" id="IPR036390">
    <property type="entry name" value="WH_DNA-bd_sf"/>
</dbReference>
<accession>A0A927IID1</accession>
<dbReference type="EMBL" id="JACYFG010000040">
    <property type="protein sequence ID" value="MBD5781141.1"/>
    <property type="molecule type" value="Genomic_DNA"/>
</dbReference>
<dbReference type="InterPro" id="IPR011991">
    <property type="entry name" value="ArsR-like_HTH"/>
</dbReference>
<dbReference type="AlphaFoldDB" id="A0A927IID1"/>
<protein>
    <submittedName>
        <fullName evidence="1">Winged helix-turn-helix transcriptional regulator</fullName>
    </submittedName>
</protein>
<dbReference type="SUPFAM" id="SSF46785">
    <property type="entry name" value="Winged helix' DNA-binding domain"/>
    <property type="match status" value="1"/>
</dbReference>
<dbReference type="GO" id="GO:0006355">
    <property type="term" value="P:regulation of DNA-templated transcription"/>
    <property type="evidence" value="ECO:0007669"/>
    <property type="project" value="UniProtKB-ARBA"/>
</dbReference>